<dbReference type="SUPFAM" id="SSF103088">
    <property type="entry name" value="OmpA-like"/>
    <property type="match status" value="1"/>
</dbReference>
<evidence type="ECO:0000313" key="3">
    <source>
        <dbReference type="Proteomes" id="UP001349343"/>
    </source>
</evidence>
<dbReference type="CDD" id="cd07185">
    <property type="entry name" value="OmpA_C-like"/>
    <property type="match status" value="1"/>
</dbReference>
<dbReference type="Gene3D" id="3.30.1330.60">
    <property type="entry name" value="OmpA-like domain"/>
    <property type="match status" value="1"/>
</dbReference>
<protein>
    <recommendedName>
        <fullName evidence="1">OmpA-like domain-containing protein</fullName>
    </recommendedName>
</protein>
<accession>A0ABZ0Z1W0</accession>
<proteinExistence type="predicted"/>
<dbReference type="Pfam" id="PF00691">
    <property type="entry name" value="OmpA"/>
    <property type="match status" value="1"/>
</dbReference>
<evidence type="ECO:0000259" key="1">
    <source>
        <dbReference type="PROSITE" id="PS51123"/>
    </source>
</evidence>
<organism evidence="2 3">
    <name type="scientific">phage Lak_Megaphage_RVC_JS4_GC31</name>
    <dbReference type="NCBI Taxonomy" id="3109228"/>
    <lineage>
        <taxon>Viruses</taxon>
        <taxon>Duplodnaviria</taxon>
        <taxon>Heunggongvirae</taxon>
        <taxon>Uroviricota</taxon>
        <taxon>Caudoviricetes</taxon>
        <taxon>Caudoviricetes code 15 clade</taxon>
    </lineage>
</organism>
<sequence>MKKFIFMLIAMFMLAIGTINAQEQSNYAGSSKFTDNWSVTLQGGVLTSFDNFYSGHTAMAPIVVVGINKEINPWLGVGIEGRTLIGTGNGMYNTKTAFDWVNVSGNLRFNVLNMVNYNGERKFFEPIVYTGLGWGHRTCSVYEWGECIEEAVPGVTRASYTTVSTDNTDMMKRNYLTYRAGVELNFNLGKEKEWSVVVNPSVVWGNGETHEFPNLCKHAGSFEVTAGFVYRFKTSNGKRSIARPRLYDAAEVAALNERIKELESRPAVIKEVVKEMPLTTTNVVEKTYVVTFAQNSSTLTEDAKTTLDKVSGAVSIVASASPEGTAEYNKTLSDRRAAAVAEYLKSKGVQVSNATGVGVMNDASNRIAIVTVE</sequence>
<name>A0ABZ0Z1W0_9CAUD</name>
<feature type="domain" description="OmpA-like" evidence="1">
    <location>
        <begin position="279"/>
        <end position="373"/>
    </location>
</feature>
<dbReference type="Proteomes" id="UP001349343">
    <property type="component" value="Segment"/>
</dbReference>
<dbReference type="InterPro" id="IPR036737">
    <property type="entry name" value="OmpA-like_sf"/>
</dbReference>
<dbReference type="PROSITE" id="PS51123">
    <property type="entry name" value="OMPA_2"/>
    <property type="match status" value="1"/>
</dbReference>
<dbReference type="EMBL" id="OR769222">
    <property type="protein sequence ID" value="WQJ53138.1"/>
    <property type="molecule type" value="Genomic_DNA"/>
</dbReference>
<keyword evidence="3" id="KW-1185">Reference proteome</keyword>
<reference evidence="2 3" key="1">
    <citation type="submission" date="2023-11" db="EMBL/GenBank/DDBJ databases">
        <authorList>
            <person name="Cook R."/>
            <person name="Crisci M."/>
            <person name="Pye H."/>
            <person name="Adriaenssens E."/>
            <person name="Santini J."/>
        </authorList>
    </citation>
    <scope>NUCLEOTIDE SEQUENCE [LARGE SCALE GENOMIC DNA]</scope>
    <source>
        <strain evidence="2">Lak_Megaphage_RVC_JS4_GC31</strain>
    </source>
</reference>
<evidence type="ECO:0000313" key="2">
    <source>
        <dbReference type="EMBL" id="WQJ53138.1"/>
    </source>
</evidence>
<dbReference type="InterPro" id="IPR006665">
    <property type="entry name" value="OmpA-like"/>
</dbReference>